<gene>
    <name evidence="2" type="ORF">LR48_Vigan148s001200</name>
</gene>
<protein>
    <submittedName>
        <fullName evidence="2">Uncharacterized protein</fullName>
    </submittedName>
</protein>
<name>A0A0L9T4Z5_PHAAN</name>
<feature type="compositionally biased region" description="Polar residues" evidence="1">
    <location>
        <begin position="56"/>
        <end position="69"/>
    </location>
</feature>
<sequence length="116" mass="12513">MVEKKKRRRKDGEVEKGGGGKGGCGGSMVNLVKEVKKDRDGIRKDIKKVQKEKSQLPLNGSLPLSGTQELTLDPLRGENAVEGKNQLTHLPLSSSLPLSGTLLGLGPLFYNFTNSI</sequence>
<dbReference type="Gramene" id="KOM25648">
    <property type="protein sequence ID" value="KOM25648"/>
    <property type="gene ID" value="LR48_Vigan148s001200"/>
</dbReference>
<accession>A0A0L9T4Z5</accession>
<dbReference type="EMBL" id="KQ258277">
    <property type="protein sequence ID" value="KOM25648.1"/>
    <property type="molecule type" value="Genomic_DNA"/>
</dbReference>
<reference evidence="3" key="1">
    <citation type="journal article" date="2015" name="Proc. Natl. Acad. Sci. U.S.A.">
        <title>Genome sequencing of adzuki bean (Vigna angularis) provides insight into high starch and low fat accumulation and domestication.</title>
        <authorList>
            <person name="Yang K."/>
            <person name="Tian Z."/>
            <person name="Chen C."/>
            <person name="Luo L."/>
            <person name="Zhao B."/>
            <person name="Wang Z."/>
            <person name="Yu L."/>
            <person name="Li Y."/>
            <person name="Sun Y."/>
            <person name="Li W."/>
            <person name="Chen Y."/>
            <person name="Li Y."/>
            <person name="Zhang Y."/>
            <person name="Ai D."/>
            <person name="Zhao J."/>
            <person name="Shang C."/>
            <person name="Ma Y."/>
            <person name="Wu B."/>
            <person name="Wang M."/>
            <person name="Gao L."/>
            <person name="Sun D."/>
            <person name="Zhang P."/>
            <person name="Guo F."/>
            <person name="Wang W."/>
            <person name="Li Y."/>
            <person name="Wang J."/>
            <person name="Varshney R.K."/>
            <person name="Wang J."/>
            <person name="Ling H.Q."/>
            <person name="Wan P."/>
        </authorList>
    </citation>
    <scope>NUCLEOTIDE SEQUENCE</scope>
    <source>
        <strain evidence="3">cv. Jingnong 6</strain>
    </source>
</reference>
<dbReference type="Proteomes" id="UP000053144">
    <property type="component" value="Unassembled WGS sequence"/>
</dbReference>
<feature type="region of interest" description="Disordered" evidence="1">
    <location>
        <begin position="1"/>
        <end position="28"/>
    </location>
</feature>
<feature type="region of interest" description="Disordered" evidence="1">
    <location>
        <begin position="50"/>
        <end position="69"/>
    </location>
</feature>
<proteinExistence type="predicted"/>
<dbReference type="AlphaFoldDB" id="A0A0L9T4Z5"/>
<organism evidence="2 3">
    <name type="scientific">Phaseolus angularis</name>
    <name type="common">Azuki bean</name>
    <name type="synonym">Vigna angularis</name>
    <dbReference type="NCBI Taxonomy" id="3914"/>
    <lineage>
        <taxon>Eukaryota</taxon>
        <taxon>Viridiplantae</taxon>
        <taxon>Streptophyta</taxon>
        <taxon>Embryophyta</taxon>
        <taxon>Tracheophyta</taxon>
        <taxon>Spermatophyta</taxon>
        <taxon>Magnoliopsida</taxon>
        <taxon>eudicotyledons</taxon>
        <taxon>Gunneridae</taxon>
        <taxon>Pentapetalae</taxon>
        <taxon>rosids</taxon>
        <taxon>fabids</taxon>
        <taxon>Fabales</taxon>
        <taxon>Fabaceae</taxon>
        <taxon>Papilionoideae</taxon>
        <taxon>50 kb inversion clade</taxon>
        <taxon>NPAAA clade</taxon>
        <taxon>indigoferoid/millettioid clade</taxon>
        <taxon>Phaseoleae</taxon>
        <taxon>Vigna</taxon>
    </lineage>
</organism>
<evidence type="ECO:0000256" key="1">
    <source>
        <dbReference type="SAM" id="MobiDB-lite"/>
    </source>
</evidence>
<evidence type="ECO:0000313" key="2">
    <source>
        <dbReference type="EMBL" id="KOM25648.1"/>
    </source>
</evidence>
<evidence type="ECO:0000313" key="3">
    <source>
        <dbReference type="Proteomes" id="UP000053144"/>
    </source>
</evidence>